<keyword evidence="2" id="KW-1133">Transmembrane helix</keyword>
<organism evidence="3 4">
    <name type="scientific">Novosphingobium pokkalii</name>
    <dbReference type="NCBI Taxonomy" id="1770194"/>
    <lineage>
        <taxon>Bacteria</taxon>
        <taxon>Pseudomonadati</taxon>
        <taxon>Pseudomonadota</taxon>
        <taxon>Alphaproteobacteria</taxon>
        <taxon>Sphingomonadales</taxon>
        <taxon>Sphingomonadaceae</taxon>
        <taxon>Novosphingobium</taxon>
    </lineage>
</organism>
<name>A0ABV7V6J1_9SPHN</name>
<dbReference type="EMBL" id="JBHRYE010000021">
    <property type="protein sequence ID" value="MFC3672301.1"/>
    <property type="molecule type" value="Genomic_DNA"/>
</dbReference>
<keyword evidence="2" id="KW-0812">Transmembrane</keyword>
<dbReference type="RefSeq" id="WP_191324086.1">
    <property type="nucleotide sequence ID" value="NZ_BMZP01000007.1"/>
</dbReference>
<dbReference type="InterPro" id="IPR015315">
    <property type="entry name" value="DUF1963"/>
</dbReference>
<dbReference type="Pfam" id="PF09234">
    <property type="entry name" value="DUF1963"/>
    <property type="match status" value="1"/>
</dbReference>
<feature type="region of interest" description="Disordered" evidence="1">
    <location>
        <begin position="88"/>
        <end position="107"/>
    </location>
</feature>
<gene>
    <name evidence="3" type="ORF">ACFOOT_12795</name>
</gene>
<dbReference type="Gene3D" id="2.30.320.10">
    <property type="entry name" value="YwqG-like"/>
    <property type="match status" value="2"/>
</dbReference>
<feature type="transmembrane region" description="Helical" evidence="2">
    <location>
        <begin position="6"/>
        <end position="27"/>
    </location>
</feature>
<evidence type="ECO:0000256" key="2">
    <source>
        <dbReference type="SAM" id="Phobius"/>
    </source>
</evidence>
<feature type="region of interest" description="Disordered" evidence="1">
    <location>
        <begin position="212"/>
        <end position="234"/>
    </location>
</feature>
<comment type="caution">
    <text evidence="3">The sequence shown here is derived from an EMBL/GenBank/DDBJ whole genome shotgun (WGS) entry which is preliminary data.</text>
</comment>
<keyword evidence="4" id="KW-1185">Reference proteome</keyword>
<evidence type="ECO:0000256" key="1">
    <source>
        <dbReference type="SAM" id="MobiDB-lite"/>
    </source>
</evidence>
<evidence type="ECO:0000313" key="4">
    <source>
        <dbReference type="Proteomes" id="UP001595683"/>
    </source>
</evidence>
<dbReference type="Proteomes" id="UP001595683">
    <property type="component" value="Unassembled WGS sequence"/>
</dbReference>
<protein>
    <submittedName>
        <fullName evidence="3">DUF1963 domain-containing protein</fullName>
    </submittedName>
</protein>
<evidence type="ECO:0000313" key="3">
    <source>
        <dbReference type="EMBL" id="MFC3672301.1"/>
    </source>
</evidence>
<feature type="compositionally biased region" description="Low complexity" evidence="1">
    <location>
        <begin position="217"/>
        <end position="227"/>
    </location>
</feature>
<dbReference type="InterPro" id="IPR035948">
    <property type="entry name" value="YwqG-like_sf"/>
</dbReference>
<proteinExistence type="predicted"/>
<accession>A0ABV7V6J1</accession>
<keyword evidence="2" id="KW-0472">Membrane</keyword>
<reference evidence="4" key="1">
    <citation type="journal article" date="2019" name="Int. J. Syst. Evol. Microbiol.">
        <title>The Global Catalogue of Microorganisms (GCM) 10K type strain sequencing project: providing services to taxonomists for standard genome sequencing and annotation.</title>
        <authorList>
            <consortium name="The Broad Institute Genomics Platform"/>
            <consortium name="The Broad Institute Genome Sequencing Center for Infectious Disease"/>
            <person name="Wu L."/>
            <person name="Ma J."/>
        </authorList>
    </citation>
    <scope>NUCLEOTIDE SEQUENCE [LARGE SCALE GENOMIC DNA]</scope>
    <source>
        <strain evidence="4">KCTC 42224</strain>
    </source>
</reference>
<sequence>MTELAALAGIGLAVVATLGALVALLLVRRRRAAALAAAELEAEAEAPPAPVRRRNFGPGIALAEQEGQAGEDDSPSLPAFVTAAQAASAHEAAPELPPSPAASQGMPSVAADALAQAVVFRQIFPPPPAGARSFYGGVPLTPAPLDWPRSARTGLPLHFLLQVDCAQVAPRARLTVLPGSGALLFFADLTGTPGHDTPAEGRVIWIDESDEPTWTEADPPADLPPAHAGERTEGSAPAWPWAIDAQDAPQVLPRWPFVPTVIELLAGADTRTGSAITWPDGPTTADALLAAQGTPVAVFALSPNDFNLAGNGQMDRPWPGFPHDWLAIQTLVAMLLREAARTTPTSARALWPDLDEDARRDLLARIESECAEWHALARTKPAFADVTEPVRAAFWEWFSSHAPLARLVAPGACVAAVETTLHALPGKAAVFPDELIARLAYRHALAVRTASRVHARVPDRLLAAPSETEADQSSRVQRQVLLLELSTDEALGHHLGDHVLQFWIAPDDLAARRLDTAEMVAPAI</sequence>
<dbReference type="SUPFAM" id="SSF103032">
    <property type="entry name" value="Hypothetical protein YwqG"/>
    <property type="match status" value="1"/>
</dbReference>